<gene>
    <name evidence="1" type="ORF">FB4_4279</name>
</gene>
<evidence type="ECO:0000313" key="2">
    <source>
        <dbReference type="Proteomes" id="UP000004324"/>
    </source>
</evidence>
<name>I8RHU1_9FIRM</name>
<sequence>MEDGKRTSKRFEKESEAEDWVALKRAEMGLGTFIAPSGVIHPFQYRAE</sequence>
<accession>I8RHU1</accession>
<proteinExistence type="predicted"/>
<dbReference type="AlphaFoldDB" id="I8RHU1"/>
<comment type="caution">
    <text evidence="1">The sequence shown here is derived from an EMBL/GenBank/DDBJ whole genome shotgun (WGS) entry which is preliminary data.</text>
</comment>
<dbReference type="Proteomes" id="UP000004324">
    <property type="component" value="Unassembled WGS sequence"/>
</dbReference>
<dbReference type="EMBL" id="AKVJ01000030">
    <property type="protein sequence ID" value="EIW17530.1"/>
    <property type="molecule type" value="Genomic_DNA"/>
</dbReference>
<keyword evidence="2" id="KW-1185">Reference proteome</keyword>
<protein>
    <submittedName>
        <fullName evidence="1">Uncharacterized protein</fullName>
    </submittedName>
</protein>
<evidence type="ECO:0000313" key="1">
    <source>
        <dbReference type="EMBL" id="EIW17530.1"/>
    </source>
</evidence>
<dbReference type="RefSeq" id="WP_007936014.1">
    <property type="nucleotide sequence ID" value="NZ_AKVJ01000030.1"/>
</dbReference>
<dbReference type="PATRIC" id="fig|1149862.3.peg.3249"/>
<organism evidence="1 2">
    <name type="scientific">Pelosinus fermentans B4</name>
    <dbReference type="NCBI Taxonomy" id="1149862"/>
    <lineage>
        <taxon>Bacteria</taxon>
        <taxon>Bacillati</taxon>
        <taxon>Bacillota</taxon>
        <taxon>Negativicutes</taxon>
        <taxon>Selenomonadales</taxon>
        <taxon>Sporomusaceae</taxon>
        <taxon>Pelosinus</taxon>
    </lineage>
</organism>
<reference evidence="1 2" key="1">
    <citation type="journal article" date="2012" name="J. Bacteriol.">
        <title>Draft Genome Sequences for Two Metal-Reducing Pelosinus fermentans Strains Isolated from a Cr(VI)-Contaminated Site and for Type Strain R7.</title>
        <authorList>
            <person name="Brown S.D."/>
            <person name="Podar M."/>
            <person name="Klingeman D.M."/>
            <person name="Johnson C.M."/>
            <person name="Yang Z.K."/>
            <person name="Utturkar S.M."/>
            <person name="Land M.L."/>
            <person name="Mosher J.J."/>
            <person name="Hurt R.A.Jr."/>
            <person name="Phelps T.J."/>
            <person name="Palumbo A.V."/>
            <person name="Arkin A.P."/>
            <person name="Hazen T.C."/>
            <person name="Elias D.A."/>
        </authorList>
    </citation>
    <scope>NUCLEOTIDE SEQUENCE [LARGE SCALE GENOMIC DNA]</scope>
    <source>
        <strain evidence="1 2">B4</strain>
    </source>
</reference>